<dbReference type="AlphaFoldDB" id="A0AAU9K1M5"/>
<sequence length="144" mass="17071">MFTINHFFLKLSYIIGSLRRINLKQNRTILKILLKLLSVYNVLIIFINYVNYFISWASGRYHHSFPLNSVQILAPETDKSLRRGFTSCKSCEALTESFLTCPLAWLKLFLLSILISIISQKMKLKNPWWIMAFYHSILYSEFFY</sequence>
<keyword evidence="1" id="KW-0472">Membrane</keyword>
<name>A0AAU9K1M5_9CILI</name>
<gene>
    <name evidence="2" type="ORF">BSTOLATCC_MIC57778</name>
</gene>
<accession>A0AAU9K1M5</accession>
<evidence type="ECO:0000313" key="2">
    <source>
        <dbReference type="EMBL" id="CAG9332957.1"/>
    </source>
</evidence>
<keyword evidence="3" id="KW-1185">Reference proteome</keyword>
<keyword evidence="1" id="KW-0812">Transmembrane</keyword>
<dbReference type="EMBL" id="CAJZBQ010000056">
    <property type="protein sequence ID" value="CAG9332957.1"/>
    <property type="molecule type" value="Genomic_DNA"/>
</dbReference>
<evidence type="ECO:0000256" key="1">
    <source>
        <dbReference type="SAM" id="Phobius"/>
    </source>
</evidence>
<feature type="transmembrane region" description="Helical" evidence="1">
    <location>
        <begin position="97"/>
        <end position="118"/>
    </location>
</feature>
<reference evidence="2" key="1">
    <citation type="submission" date="2021-09" db="EMBL/GenBank/DDBJ databases">
        <authorList>
            <consortium name="AG Swart"/>
            <person name="Singh M."/>
            <person name="Singh A."/>
            <person name="Seah K."/>
            <person name="Emmerich C."/>
        </authorList>
    </citation>
    <scope>NUCLEOTIDE SEQUENCE</scope>
    <source>
        <strain evidence="2">ATCC30299</strain>
    </source>
</reference>
<feature type="transmembrane region" description="Helical" evidence="1">
    <location>
        <begin position="32"/>
        <end position="54"/>
    </location>
</feature>
<organism evidence="2 3">
    <name type="scientific">Blepharisma stoltei</name>
    <dbReference type="NCBI Taxonomy" id="1481888"/>
    <lineage>
        <taxon>Eukaryota</taxon>
        <taxon>Sar</taxon>
        <taxon>Alveolata</taxon>
        <taxon>Ciliophora</taxon>
        <taxon>Postciliodesmatophora</taxon>
        <taxon>Heterotrichea</taxon>
        <taxon>Heterotrichida</taxon>
        <taxon>Blepharismidae</taxon>
        <taxon>Blepharisma</taxon>
    </lineage>
</organism>
<keyword evidence="1" id="KW-1133">Transmembrane helix</keyword>
<proteinExistence type="predicted"/>
<evidence type="ECO:0000313" key="3">
    <source>
        <dbReference type="Proteomes" id="UP001162131"/>
    </source>
</evidence>
<comment type="caution">
    <text evidence="2">The sequence shown here is derived from an EMBL/GenBank/DDBJ whole genome shotgun (WGS) entry which is preliminary data.</text>
</comment>
<protein>
    <submittedName>
        <fullName evidence="2">Uncharacterized protein</fullName>
    </submittedName>
</protein>
<dbReference type="Proteomes" id="UP001162131">
    <property type="component" value="Unassembled WGS sequence"/>
</dbReference>